<evidence type="ECO:0000256" key="1">
    <source>
        <dbReference type="SAM" id="MobiDB-lite"/>
    </source>
</evidence>
<evidence type="ECO:0000313" key="2">
    <source>
        <dbReference type="EMBL" id="WIM69645.1"/>
    </source>
</evidence>
<evidence type="ECO:0008006" key="4">
    <source>
        <dbReference type="Google" id="ProtNLM"/>
    </source>
</evidence>
<name>A0ABY8VJ09_9CORY</name>
<accession>A0ABY8VJ09</accession>
<reference evidence="2 3" key="1">
    <citation type="submission" date="2023-05" db="EMBL/GenBank/DDBJ databases">
        <title>Corynebacterium suedekumii sp. nov. and Corynebacterium breve sp. nov. isolated from raw cow's milk.</title>
        <authorList>
            <person name="Baer M.K."/>
            <person name="Mehl L."/>
            <person name="Hellmuth R."/>
            <person name="Marke G."/>
            <person name="Lipski A."/>
        </authorList>
    </citation>
    <scope>NUCLEOTIDE SEQUENCE [LARGE SCALE GENOMIC DNA]</scope>
    <source>
        <strain evidence="2 3">LM112</strain>
    </source>
</reference>
<dbReference type="Proteomes" id="UP001238805">
    <property type="component" value="Chromosome"/>
</dbReference>
<protein>
    <recommendedName>
        <fullName evidence="4">Secreted protein</fullName>
    </recommendedName>
</protein>
<feature type="region of interest" description="Disordered" evidence="1">
    <location>
        <begin position="33"/>
        <end position="91"/>
    </location>
</feature>
<dbReference type="RefSeq" id="WP_284874239.1">
    <property type="nucleotide sequence ID" value="NZ_CP126970.1"/>
</dbReference>
<proteinExistence type="predicted"/>
<dbReference type="EMBL" id="CP126970">
    <property type="protein sequence ID" value="WIM69645.1"/>
    <property type="molecule type" value="Genomic_DNA"/>
</dbReference>
<organism evidence="2 3">
    <name type="scientific">Corynebacterium suedekumii</name>
    <dbReference type="NCBI Taxonomy" id="3049801"/>
    <lineage>
        <taxon>Bacteria</taxon>
        <taxon>Bacillati</taxon>
        <taxon>Actinomycetota</taxon>
        <taxon>Actinomycetes</taxon>
        <taxon>Mycobacteriales</taxon>
        <taxon>Corynebacteriaceae</taxon>
        <taxon>Corynebacterium</taxon>
    </lineage>
</organism>
<keyword evidence="3" id="KW-1185">Reference proteome</keyword>
<evidence type="ECO:0000313" key="3">
    <source>
        <dbReference type="Proteomes" id="UP001238805"/>
    </source>
</evidence>
<sequence length="180" mass="18635">MVLLALLVVAAVGLGIWLYSAFLAPGEEPVVAAPETSTTEAEPTTGVVRTTVTSTASTSTSAVTTSSTESSTPTTTEEETTEPTEAATPMALPAGSEQCAANVNWRIYRATDVTSCGFAEAVAVAMNSNADVHTVHDVQATSPVTGQGYTMRCSPEQNNSYVCRGGDNAVVVLEERAARD</sequence>
<feature type="compositionally biased region" description="Low complexity" evidence="1">
    <location>
        <begin position="33"/>
        <end position="75"/>
    </location>
</feature>
<gene>
    <name evidence="2" type="ORF">QP029_10430</name>
</gene>